<evidence type="ECO:0000256" key="1">
    <source>
        <dbReference type="ARBA" id="ARBA00023125"/>
    </source>
</evidence>
<dbReference type="NCBIfam" id="TIGR00621">
    <property type="entry name" value="ssb"/>
    <property type="match status" value="1"/>
</dbReference>
<dbReference type="GO" id="GO:0006260">
    <property type="term" value="P:DNA replication"/>
    <property type="evidence" value="ECO:0007669"/>
    <property type="project" value="InterPro"/>
</dbReference>
<name>A0A8S5T005_9CAUD</name>
<dbReference type="PANTHER" id="PTHR10302:SF27">
    <property type="entry name" value="SINGLE-STRANDED DNA-BINDING PROTEIN"/>
    <property type="match status" value="1"/>
</dbReference>
<feature type="compositionally biased region" description="Acidic residues" evidence="3">
    <location>
        <begin position="109"/>
        <end position="121"/>
    </location>
</feature>
<reference evidence="4" key="1">
    <citation type="journal article" date="2021" name="Proc. Natl. Acad. Sci. U.S.A.">
        <title>A Catalog of Tens of Thousands of Viruses from Human Metagenomes Reveals Hidden Associations with Chronic Diseases.</title>
        <authorList>
            <person name="Tisza M.J."/>
            <person name="Buck C.B."/>
        </authorList>
    </citation>
    <scope>NUCLEOTIDE SEQUENCE</scope>
    <source>
        <strain evidence="4">CtPyh10</strain>
    </source>
</reference>
<dbReference type="CDD" id="cd04496">
    <property type="entry name" value="SSB_OBF"/>
    <property type="match status" value="1"/>
</dbReference>
<dbReference type="GO" id="GO:0009295">
    <property type="term" value="C:nucleoid"/>
    <property type="evidence" value="ECO:0007669"/>
    <property type="project" value="TreeGrafter"/>
</dbReference>
<dbReference type="Pfam" id="PF00436">
    <property type="entry name" value="SSB"/>
    <property type="match status" value="1"/>
</dbReference>
<dbReference type="PROSITE" id="PS50935">
    <property type="entry name" value="SSB"/>
    <property type="match status" value="1"/>
</dbReference>
<dbReference type="PANTHER" id="PTHR10302">
    <property type="entry name" value="SINGLE-STRANDED DNA-BINDING PROTEIN"/>
    <property type="match status" value="1"/>
</dbReference>
<dbReference type="InterPro" id="IPR011344">
    <property type="entry name" value="ssDNA-bd"/>
</dbReference>
<dbReference type="Gene3D" id="2.40.50.140">
    <property type="entry name" value="Nucleic acid-binding proteins"/>
    <property type="match status" value="1"/>
</dbReference>
<dbReference type="GO" id="GO:0003697">
    <property type="term" value="F:single-stranded DNA binding"/>
    <property type="evidence" value="ECO:0007669"/>
    <property type="project" value="InterPro"/>
</dbReference>
<sequence length="130" mass="14336">MNVFFGTGRLTADPIIGVASGSGTSVARYTLAIPRRLSGEQQITDFVRCKAFGKSADFAAKYLRKGQRVAVRGSLEVSKYEKDGVPQTMVEVVVSQQEFCDAPRKKQEEPDDDRDFPESLEEVTGVEVPF</sequence>
<dbReference type="PIRSF" id="PIRSF002070">
    <property type="entry name" value="SSB"/>
    <property type="match status" value="1"/>
</dbReference>
<dbReference type="InterPro" id="IPR000424">
    <property type="entry name" value="Primosome_PriB/ssb"/>
</dbReference>
<evidence type="ECO:0000256" key="3">
    <source>
        <dbReference type="SAM" id="MobiDB-lite"/>
    </source>
</evidence>
<organism evidence="4">
    <name type="scientific">Siphoviridae sp. ctPyh10</name>
    <dbReference type="NCBI Taxonomy" id="2827865"/>
    <lineage>
        <taxon>Viruses</taxon>
        <taxon>Duplodnaviria</taxon>
        <taxon>Heunggongvirae</taxon>
        <taxon>Uroviricota</taxon>
        <taxon>Caudoviricetes</taxon>
    </lineage>
</organism>
<proteinExistence type="predicted"/>
<dbReference type="SUPFAM" id="SSF50249">
    <property type="entry name" value="Nucleic acid-binding proteins"/>
    <property type="match status" value="1"/>
</dbReference>
<protein>
    <recommendedName>
        <fullName evidence="2">Single-stranded DNA-binding protein</fullName>
    </recommendedName>
</protein>
<keyword evidence="1 2" id="KW-0238">DNA-binding</keyword>
<evidence type="ECO:0000313" key="4">
    <source>
        <dbReference type="EMBL" id="DAF56279.1"/>
    </source>
</evidence>
<dbReference type="EMBL" id="BK032711">
    <property type="protein sequence ID" value="DAF56279.1"/>
    <property type="molecule type" value="Genomic_DNA"/>
</dbReference>
<evidence type="ECO:0000256" key="2">
    <source>
        <dbReference type="PIRNR" id="PIRNR002070"/>
    </source>
</evidence>
<feature type="region of interest" description="Disordered" evidence="3">
    <location>
        <begin position="101"/>
        <end position="130"/>
    </location>
</feature>
<accession>A0A8S5T005</accession>
<dbReference type="InterPro" id="IPR012340">
    <property type="entry name" value="NA-bd_OB-fold"/>
</dbReference>